<dbReference type="InterPro" id="IPR023346">
    <property type="entry name" value="Lysozyme-like_dom_sf"/>
</dbReference>
<dbReference type="SMART" id="SM00263">
    <property type="entry name" value="LYZ1"/>
    <property type="match status" value="1"/>
</dbReference>
<feature type="signal peptide" evidence="2">
    <location>
        <begin position="1"/>
        <end position="18"/>
    </location>
</feature>
<comment type="similarity">
    <text evidence="1">Belongs to the glycosyl hydrolase 22 family.</text>
</comment>
<accession>A0A8C5SY43</accession>
<proteinExistence type="inferred from homology"/>
<keyword evidence="4" id="KW-1185">Reference proteome</keyword>
<dbReference type="GO" id="GO:0036126">
    <property type="term" value="C:sperm flagellum"/>
    <property type="evidence" value="ECO:0007669"/>
    <property type="project" value="TreeGrafter"/>
</dbReference>
<dbReference type="PANTHER" id="PTHR11407:SF25">
    <property type="entry name" value="SPERM ACROSOME MEMBRANE-ASSOCIATED PROTEIN 3"/>
    <property type="match status" value="1"/>
</dbReference>
<dbReference type="GO" id="GO:0007342">
    <property type="term" value="P:fusion of sperm to egg plasma membrane involved in single fertilization"/>
    <property type="evidence" value="ECO:0007669"/>
    <property type="project" value="TreeGrafter"/>
</dbReference>
<organism evidence="3 4">
    <name type="scientific">Laticauda laticaudata</name>
    <name type="common">Blue-ringed sea krait</name>
    <name type="synonym">Blue-lipped sea krait</name>
    <dbReference type="NCBI Taxonomy" id="8630"/>
    <lineage>
        <taxon>Eukaryota</taxon>
        <taxon>Metazoa</taxon>
        <taxon>Chordata</taxon>
        <taxon>Craniata</taxon>
        <taxon>Vertebrata</taxon>
        <taxon>Euteleostomi</taxon>
        <taxon>Lepidosauria</taxon>
        <taxon>Squamata</taxon>
        <taxon>Bifurcata</taxon>
        <taxon>Unidentata</taxon>
        <taxon>Episquamata</taxon>
        <taxon>Toxicofera</taxon>
        <taxon>Serpentes</taxon>
        <taxon>Colubroidea</taxon>
        <taxon>Elapidae</taxon>
        <taxon>Laticaudinae</taxon>
        <taxon>Laticauda</taxon>
    </lineage>
</organism>
<dbReference type="Pfam" id="PF00062">
    <property type="entry name" value="Lys"/>
    <property type="match status" value="1"/>
</dbReference>
<dbReference type="Proteomes" id="UP000694406">
    <property type="component" value="Unplaced"/>
</dbReference>
<dbReference type="GeneTree" id="ENSGT01000000219946"/>
<reference evidence="3" key="1">
    <citation type="submission" date="2025-08" db="UniProtKB">
        <authorList>
            <consortium name="Ensembl"/>
        </authorList>
    </citation>
    <scope>IDENTIFICATION</scope>
</reference>
<evidence type="ECO:0000256" key="1">
    <source>
        <dbReference type="RuleBase" id="RU004440"/>
    </source>
</evidence>
<dbReference type="Gene3D" id="1.10.530.10">
    <property type="match status" value="1"/>
</dbReference>
<evidence type="ECO:0000313" key="4">
    <source>
        <dbReference type="Proteomes" id="UP000694406"/>
    </source>
</evidence>
<dbReference type="SUPFAM" id="SSF53955">
    <property type="entry name" value="Lysozyme-like"/>
    <property type="match status" value="1"/>
</dbReference>
<dbReference type="InterPro" id="IPR001916">
    <property type="entry name" value="Glyco_hydro_22"/>
</dbReference>
<dbReference type="AlphaFoldDB" id="A0A8C5SY43"/>
<reference evidence="3" key="2">
    <citation type="submission" date="2025-09" db="UniProtKB">
        <authorList>
            <consortium name="Ensembl"/>
        </authorList>
    </citation>
    <scope>IDENTIFICATION</scope>
</reference>
<dbReference type="GO" id="GO:0001669">
    <property type="term" value="C:acrosomal vesicle"/>
    <property type="evidence" value="ECO:0007669"/>
    <property type="project" value="TreeGrafter"/>
</dbReference>
<dbReference type="PRINTS" id="PR00135">
    <property type="entry name" value="LYZLACT"/>
</dbReference>
<feature type="chain" id="PRO_5034228348" description="Lysozyme" evidence="2">
    <location>
        <begin position="19"/>
        <end position="152"/>
    </location>
</feature>
<dbReference type="Ensembl" id="ENSLLTT00000024982.1">
    <property type="protein sequence ID" value="ENSLLTP00000024111.1"/>
    <property type="gene ID" value="ENSLLTG00000017738.1"/>
</dbReference>
<sequence>MKVFTLTLLFFLIAASEAKQYSRCRLASRLKQGGLDGYYGYNLANCEYTQFFPPPSQVPGFHDYGIFQINRAWWCNNYQGHTTAMSLLLKDVKCLSSEDSIFPLGELWCKDSDSCLISFYFSGRRWTARSLRSWASWLLMVSPWFLYPSLSL</sequence>
<dbReference type="GO" id="GO:0003796">
    <property type="term" value="F:lysozyme activity"/>
    <property type="evidence" value="ECO:0007669"/>
    <property type="project" value="TreeGrafter"/>
</dbReference>
<dbReference type="PANTHER" id="PTHR11407">
    <property type="entry name" value="LYSOZYME C"/>
    <property type="match status" value="1"/>
</dbReference>
<evidence type="ECO:0000256" key="2">
    <source>
        <dbReference type="SAM" id="SignalP"/>
    </source>
</evidence>
<keyword evidence="2" id="KW-0732">Signal</keyword>
<protein>
    <recommendedName>
        <fullName evidence="5">Lysozyme</fullName>
    </recommendedName>
</protein>
<evidence type="ECO:0008006" key="5">
    <source>
        <dbReference type="Google" id="ProtNLM"/>
    </source>
</evidence>
<name>A0A8C5SY43_LATLA</name>
<evidence type="ECO:0000313" key="3">
    <source>
        <dbReference type="Ensembl" id="ENSLLTP00000024111.1"/>
    </source>
</evidence>